<evidence type="ECO:0008006" key="3">
    <source>
        <dbReference type="Google" id="ProtNLM"/>
    </source>
</evidence>
<reference evidence="1" key="2">
    <citation type="submission" date="2020-11" db="EMBL/GenBank/DDBJ databases">
        <authorList>
            <consortium name="NCBI Pathogen Detection Project"/>
        </authorList>
    </citation>
    <scope>NUCLEOTIDE SEQUENCE</scope>
    <source>
        <strain evidence="1">MISC063</strain>
    </source>
</reference>
<protein>
    <recommendedName>
        <fullName evidence="3">Serine protease</fullName>
    </recommendedName>
</protein>
<gene>
    <name evidence="1" type="ORF">I8Y23_004459</name>
</gene>
<evidence type="ECO:0000313" key="1">
    <source>
        <dbReference type="EMBL" id="HAT1608093.1"/>
    </source>
</evidence>
<comment type="caution">
    <text evidence="1">The sequence shown here is derived from an EMBL/GenBank/DDBJ whole genome shotgun (WGS) entry which is preliminary data.</text>
</comment>
<name>A0AAN5L232_RAOPL</name>
<reference evidence="1" key="1">
    <citation type="journal article" date="2018" name="Genome Biol.">
        <title>SKESA: strategic k-mer extension for scrupulous assemblies.</title>
        <authorList>
            <person name="Souvorov A."/>
            <person name="Agarwala R."/>
            <person name="Lipman D.J."/>
        </authorList>
    </citation>
    <scope>NUCLEOTIDE SEQUENCE</scope>
    <source>
        <strain evidence="1">MISC063</strain>
    </source>
</reference>
<dbReference type="SUPFAM" id="SSF50494">
    <property type="entry name" value="Trypsin-like serine proteases"/>
    <property type="match status" value="1"/>
</dbReference>
<dbReference type="InterPro" id="IPR009003">
    <property type="entry name" value="Peptidase_S1_PA"/>
</dbReference>
<dbReference type="AlphaFoldDB" id="A0AAN5L232"/>
<sequence length="240" mass="26604">MNENFERKLWLSTVPLVSTDVRGFPTGIASGCFVRYGNKKLLLSVQHATGNGEVWAIQQQYVPNLGAELYRLGGVNFLRKIKINTSEIVDVDFSYVEVPESTIAKRQEINPNTAEILSEEYISTLTSSLENQPCANTKYGFSGLVKPSIDQCGGNNFLVTESRIYTGLEYLRTEGDYHYFKLPFNHPGHQHFQGCSGAPIIGEDGKLVALVCGGNINTNELWGISLRAYKFSVDVLVKGL</sequence>
<evidence type="ECO:0000313" key="2">
    <source>
        <dbReference type="Proteomes" id="UP000864422"/>
    </source>
</evidence>
<organism evidence="1 2">
    <name type="scientific">Raoultella planticola</name>
    <name type="common">Klebsiella planticola</name>
    <dbReference type="NCBI Taxonomy" id="575"/>
    <lineage>
        <taxon>Bacteria</taxon>
        <taxon>Pseudomonadati</taxon>
        <taxon>Pseudomonadota</taxon>
        <taxon>Gammaproteobacteria</taxon>
        <taxon>Enterobacterales</taxon>
        <taxon>Enterobacteriaceae</taxon>
        <taxon>Klebsiella/Raoultella group</taxon>
        <taxon>Raoultella</taxon>
    </lineage>
</organism>
<accession>A0AAN5L232</accession>
<dbReference type="EMBL" id="DACSEA010000025">
    <property type="protein sequence ID" value="HAT1608093.1"/>
    <property type="molecule type" value="Genomic_DNA"/>
</dbReference>
<proteinExistence type="predicted"/>
<dbReference type="Proteomes" id="UP000864422">
    <property type="component" value="Unassembled WGS sequence"/>
</dbReference>